<keyword evidence="2 3" id="KW-0732">Signal</keyword>
<organism evidence="5 6">
    <name type="scientific">Marinobacter maroccanus</name>
    <dbReference type="NCBI Taxonomy" id="2055143"/>
    <lineage>
        <taxon>Bacteria</taxon>
        <taxon>Pseudomonadati</taxon>
        <taxon>Pseudomonadota</taxon>
        <taxon>Gammaproteobacteria</taxon>
        <taxon>Pseudomonadales</taxon>
        <taxon>Marinobacteraceae</taxon>
        <taxon>Marinobacter</taxon>
    </lineage>
</organism>
<reference evidence="5 6" key="1">
    <citation type="submission" date="2018-01" db="EMBL/GenBank/DDBJ databases">
        <title>Complete genome sequences of the type strains of Marinobacter flavimaris and Marinobacter maroccanus.</title>
        <authorList>
            <person name="Palau M."/>
            <person name="Boujida N."/>
            <person name="Manresa A."/>
            <person name="Minana-Galbis D."/>
        </authorList>
    </citation>
    <scope>NUCLEOTIDE SEQUENCE [LARGE SCALE GENOMIC DNA]</scope>
    <source>
        <strain evidence="5 6">N4</strain>
    </source>
</reference>
<sequence length="278" mass="31375">MSRNYSDQFCLMYTAKRFVGARLWILLAGLLLSTGAMADSEKAGKPLRIAYVDFPPMTYQKADGSPAGTFIEVTRKVAVEAGYQPEFLYLPISRVYLYLRNGRIDVWPGSTNVPALNGEVLETWVSPFATQLSAWYLEGTSPLVHFDQLQGRTVITIAGYTYGGLLYWLEAESSIDVTEAPNYRAALEMLKLGRGHYLFGHRDPVLETLSMPEDAKIRESEIRLRNLAWLFSLANPRAAILREEFDDAYIRLAEKGEVPSIRKFGESFVIPGLPEKYR</sequence>
<evidence type="ECO:0000256" key="1">
    <source>
        <dbReference type="ARBA" id="ARBA00010333"/>
    </source>
</evidence>
<name>A0A2S5ZD83_9GAMM</name>
<keyword evidence="6" id="KW-1185">Reference proteome</keyword>
<dbReference type="OrthoDB" id="8481721at2"/>
<dbReference type="AlphaFoldDB" id="A0A2S5ZD83"/>
<dbReference type="PANTHER" id="PTHR35936">
    <property type="entry name" value="MEMBRANE-BOUND LYTIC MUREIN TRANSGLYCOSYLASE F"/>
    <property type="match status" value="1"/>
</dbReference>
<dbReference type="Proteomes" id="UP000239917">
    <property type="component" value="Unassembled WGS sequence"/>
</dbReference>
<evidence type="ECO:0000313" key="5">
    <source>
        <dbReference type="EMBL" id="PPI85346.1"/>
    </source>
</evidence>
<accession>A0A2S5ZD83</accession>
<dbReference type="EMBL" id="PSSX01000003">
    <property type="protein sequence ID" value="PPI85346.1"/>
    <property type="molecule type" value="Genomic_DNA"/>
</dbReference>
<evidence type="ECO:0000259" key="4">
    <source>
        <dbReference type="Pfam" id="PF00497"/>
    </source>
</evidence>
<comment type="caution">
    <text evidence="5">The sequence shown here is derived from an EMBL/GenBank/DDBJ whole genome shotgun (WGS) entry which is preliminary data.</text>
</comment>
<evidence type="ECO:0000256" key="2">
    <source>
        <dbReference type="ARBA" id="ARBA00022729"/>
    </source>
</evidence>
<proteinExistence type="inferred from homology"/>
<feature type="domain" description="Solute-binding protein family 3/N-terminal" evidence="4">
    <location>
        <begin position="52"/>
        <end position="111"/>
    </location>
</feature>
<dbReference type="PANTHER" id="PTHR35936:SF6">
    <property type="entry name" value="AMINO ACID ABC TRANSPORTER SUBSTRATE-BINDING PAAT FAMILY PROTEIN"/>
    <property type="match status" value="1"/>
</dbReference>
<gene>
    <name evidence="5" type="ORF">KEHDKFFH_06035</name>
</gene>
<feature type="chain" id="PRO_5015453732" evidence="3">
    <location>
        <begin position="39"/>
        <end position="278"/>
    </location>
</feature>
<dbReference type="RefSeq" id="WP_104321103.1">
    <property type="nucleotide sequence ID" value="NZ_PSSX01000003.1"/>
</dbReference>
<evidence type="ECO:0000313" key="6">
    <source>
        <dbReference type="Proteomes" id="UP000239917"/>
    </source>
</evidence>
<dbReference type="InterPro" id="IPR001638">
    <property type="entry name" value="Solute-binding_3/MltF_N"/>
</dbReference>
<feature type="signal peptide" evidence="3">
    <location>
        <begin position="1"/>
        <end position="38"/>
    </location>
</feature>
<dbReference type="SUPFAM" id="SSF53850">
    <property type="entry name" value="Periplasmic binding protein-like II"/>
    <property type="match status" value="1"/>
</dbReference>
<dbReference type="Gene3D" id="3.40.190.10">
    <property type="entry name" value="Periplasmic binding protein-like II"/>
    <property type="match status" value="2"/>
</dbReference>
<evidence type="ECO:0000256" key="3">
    <source>
        <dbReference type="SAM" id="SignalP"/>
    </source>
</evidence>
<comment type="similarity">
    <text evidence="1">Belongs to the bacterial solute-binding protein 3 family.</text>
</comment>
<protein>
    <submittedName>
        <fullName evidence="5">Amino acid ABC transporter substrate-binding protein</fullName>
    </submittedName>
</protein>
<dbReference type="Pfam" id="PF00497">
    <property type="entry name" value="SBP_bac_3"/>
    <property type="match status" value="1"/>
</dbReference>